<dbReference type="GO" id="GO:0035438">
    <property type="term" value="F:cyclic-di-GMP binding"/>
    <property type="evidence" value="ECO:0007669"/>
    <property type="project" value="InterPro"/>
</dbReference>
<organism evidence="3">
    <name type="scientific">Telmatobacter sp. DSM 110680</name>
    <dbReference type="NCBI Taxonomy" id="3036704"/>
    <lineage>
        <taxon>Bacteria</taxon>
        <taxon>Pseudomonadati</taxon>
        <taxon>Acidobacteriota</taxon>
        <taxon>Terriglobia</taxon>
        <taxon>Terriglobales</taxon>
        <taxon>Acidobacteriaceae</taxon>
        <taxon>Telmatobacter</taxon>
    </lineage>
</organism>
<feature type="domain" description="PilZ" evidence="2">
    <location>
        <begin position="510"/>
        <end position="596"/>
    </location>
</feature>
<feature type="compositionally biased region" description="Polar residues" evidence="1">
    <location>
        <begin position="11"/>
        <end position="22"/>
    </location>
</feature>
<feature type="region of interest" description="Disordered" evidence="1">
    <location>
        <begin position="411"/>
        <end position="433"/>
    </location>
</feature>
<evidence type="ECO:0000313" key="3">
    <source>
        <dbReference type="EMBL" id="XBH16606.1"/>
    </source>
</evidence>
<proteinExistence type="predicted"/>
<dbReference type="AlphaFoldDB" id="A0AAU7DIK3"/>
<evidence type="ECO:0000259" key="2">
    <source>
        <dbReference type="Pfam" id="PF07238"/>
    </source>
</evidence>
<reference evidence="3" key="1">
    <citation type="submission" date="2023-03" db="EMBL/GenBank/DDBJ databases">
        <title>Edaphobacter sp.</title>
        <authorList>
            <person name="Huber K.J."/>
            <person name="Papendorf J."/>
            <person name="Pilke C."/>
            <person name="Bunk B."/>
            <person name="Sproeer C."/>
            <person name="Pester M."/>
        </authorList>
    </citation>
    <scope>NUCLEOTIDE SEQUENCE</scope>
    <source>
        <strain evidence="3">DSM 110680</strain>
    </source>
</reference>
<dbReference type="Pfam" id="PF07238">
    <property type="entry name" value="PilZ"/>
    <property type="match status" value="1"/>
</dbReference>
<feature type="compositionally biased region" description="Basic and acidic residues" evidence="1">
    <location>
        <begin position="199"/>
        <end position="220"/>
    </location>
</feature>
<name>A0AAU7DIK3_9BACT</name>
<dbReference type="InterPro" id="IPR009875">
    <property type="entry name" value="PilZ_domain"/>
</dbReference>
<evidence type="ECO:0000256" key="1">
    <source>
        <dbReference type="SAM" id="MobiDB-lite"/>
    </source>
</evidence>
<feature type="region of interest" description="Disordered" evidence="1">
    <location>
        <begin position="199"/>
        <end position="253"/>
    </location>
</feature>
<dbReference type="EMBL" id="CP121196">
    <property type="protein sequence ID" value="XBH16606.1"/>
    <property type="molecule type" value="Genomic_DNA"/>
</dbReference>
<sequence length="642" mass="70320">MSASKFLMNSGDIQPQSESGQIVSEGRDVLRRNEFDFDPFIASLIQLPESRTRTDGDTKFFSTYPPLPEIATASTHPEFGEDVAYDSSTENPQSVERKSDPSQVATPPPASFQEDITPEATIRERNPLTKPHRAKDRSPKLQARARFYQPETVRFFDPVGAAAEDGGEGANPAEQMGPRPSTQLSAELKAAIWQIDEQFRQRQKEQKEKEREKPATEIKRGFLASRLVQKSPSTGIRSHSPKPEAPPATRSPRWKRVEARLAAALGSPKLQLRKAVVAPLPERVHPSMLGSLEKNPATAERQTALRVEEQVPVEQLAPRTIEDASTAAKNLQTGPVQATALVTSASESLPPAKRNRAMAVDCDLIADQLASPVIPAPAAEQVSTQAVDIRTHAAELIAPVTSKAAVVAKPARGTKKSAKAKQTAAPPKPQVDERVRAKSVALSQVRLADLRAQRDSLLRAQVPVAEVSPEIAERPLKKIEKEKPSLTMRLQKWLAGDAEPKVEPVNDGNRRGGERKTLPGLVVFYYNGGTPRPREVLNISTTGFYLHTDQFWSVDTMVKMTLQRPSLVKAGKSESISVLARVVRIDEGGVAHEFVTTGSLDSKIWRPEVRPDQETDRLELSQFLGAGDAVVGATSLPYFKQP</sequence>
<dbReference type="SUPFAM" id="SSF141371">
    <property type="entry name" value="PilZ domain-like"/>
    <property type="match status" value="1"/>
</dbReference>
<accession>A0AAU7DIK3</accession>
<protein>
    <recommendedName>
        <fullName evidence="2">PilZ domain-containing protein</fullName>
    </recommendedName>
</protein>
<gene>
    <name evidence="3" type="ORF">P8935_18770</name>
</gene>
<feature type="region of interest" description="Disordered" evidence="1">
    <location>
        <begin position="1"/>
        <end position="25"/>
    </location>
</feature>
<dbReference type="RefSeq" id="WP_348261835.1">
    <property type="nucleotide sequence ID" value="NZ_CP121196.1"/>
</dbReference>
<feature type="region of interest" description="Disordered" evidence="1">
    <location>
        <begin position="47"/>
        <end position="187"/>
    </location>
</feature>
<feature type="compositionally biased region" description="Polar residues" evidence="1">
    <location>
        <begin position="228"/>
        <end position="237"/>
    </location>
</feature>